<evidence type="ECO:0000313" key="2">
    <source>
        <dbReference type="Proteomes" id="UP001164746"/>
    </source>
</evidence>
<sequence length="184" mass="21195">MPVRIKNNDKCANVDFPERTQAKLTLNIRYTLAFFRNSSRLQTLQRSVLLTRIAGCQSQSPIIFILPSMSRLPGTNITRLPVQRWMLWTNLNIRLNGNAITCKEGCKSDDIMFNTSYLCSKNGTLNHKASARVSYRQLNADLYCYVYNDIRIVCDHVTSNSDPYVVQKLMGLHREYRRGEALQI</sequence>
<name>A0ABY7EJP8_MYAAR</name>
<evidence type="ECO:0000313" key="1">
    <source>
        <dbReference type="EMBL" id="WAR10228.1"/>
    </source>
</evidence>
<reference evidence="1" key="1">
    <citation type="submission" date="2022-11" db="EMBL/GenBank/DDBJ databases">
        <title>Centuries of genome instability and evolution in soft-shell clam transmissible cancer (bioRxiv).</title>
        <authorList>
            <person name="Hart S.F.M."/>
            <person name="Yonemitsu M.A."/>
            <person name="Giersch R.M."/>
            <person name="Beal B.F."/>
            <person name="Arriagada G."/>
            <person name="Davis B.W."/>
            <person name="Ostrander E.A."/>
            <person name="Goff S.P."/>
            <person name="Metzger M.J."/>
        </authorList>
    </citation>
    <scope>NUCLEOTIDE SEQUENCE</scope>
    <source>
        <strain evidence="1">MELC-2E11</strain>
        <tissue evidence="1">Siphon/mantle</tissue>
    </source>
</reference>
<keyword evidence="2" id="KW-1185">Reference proteome</keyword>
<proteinExistence type="predicted"/>
<protein>
    <submittedName>
        <fullName evidence="1">Uncharacterized protein</fullName>
    </submittedName>
</protein>
<dbReference type="Proteomes" id="UP001164746">
    <property type="component" value="Chromosome 7"/>
</dbReference>
<dbReference type="EMBL" id="CP111018">
    <property type="protein sequence ID" value="WAR10228.1"/>
    <property type="molecule type" value="Genomic_DNA"/>
</dbReference>
<accession>A0ABY7EJP8</accession>
<gene>
    <name evidence="1" type="ORF">MAR_035304</name>
</gene>
<organism evidence="1 2">
    <name type="scientific">Mya arenaria</name>
    <name type="common">Soft-shell clam</name>
    <dbReference type="NCBI Taxonomy" id="6604"/>
    <lineage>
        <taxon>Eukaryota</taxon>
        <taxon>Metazoa</taxon>
        <taxon>Spiralia</taxon>
        <taxon>Lophotrochozoa</taxon>
        <taxon>Mollusca</taxon>
        <taxon>Bivalvia</taxon>
        <taxon>Autobranchia</taxon>
        <taxon>Heteroconchia</taxon>
        <taxon>Euheterodonta</taxon>
        <taxon>Imparidentia</taxon>
        <taxon>Neoheterodontei</taxon>
        <taxon>Myida</taxon>
        <taxon>Myoidea</taxon>
        <taxon>Myidae</taxon>
        <taxon>Mya</taxon>
    </lineage>
</organism>